<dbReference type="STRING" id="1555112.LIP_1478"/>
<evidence type="ECO:0000313" key="3">
    <source>
        <dbReference type="Proteomes" id="UP000065807"/>
    </source>
</evidence>
<keyword evidence="3" id="KW-1185">Reference proteome</keyword>
<evidence type="ECO:0000256" key="1">
    <source>
        <dbReference type="SAM" id="Phobius"/>
    </source>
</evidence>
<keyword evidence="1" id="KW-1133">Transmembrane helix</keyword>
<proteinExistence type="predicted"/>
<accession>A0A0K2SJY7</accession>
<reference evidence="3" key="1">
    <citation type="submission" date="2015-07" db="EMBL/GenBank/DDBJ databases">
        <title>Complete genome sequence and phylogenetic analysis of Limnochorda pilosa.</title>
        <authorList>
            <person name="Watanabe M."/>
            <person name="Kojima H."/>
            <person name="Fukui M."/>
        </authorList>
    </citation>
    <scope>NUCLEOTIDE SEQUENCE [LARGE SCALE GENOMIC DNA]</scope>
    <source>
        <strain evidence="3">HC45</strain>
    </source>
</reference>
<dbReference type="KEGG" id="lpil:LIP_1478"/>
<dbReference type="RefSeq" id="WP_068136029.1">
    <property type="nucleotide sequence ID" value="NZ_AP014924.1"/>
</dbReference>
<dbReference type="EMBL" id="AP014924">
    <property type="protein sequence ID" value="BAS27327.1"/>
    <property type="molecule type" value="Genomic_DNA"/>
</dbReference>
<sequence length="76" mass="8263">MLIAGFLIASGLIFWYELARIRKYGGGRREVIAFSVGMALAVALGLAMILDLPVPNPIQAIEAVFRPLGERVVPPR</sequence>
<dbReference type="Proteomes" id="UP000065807">
    <property type="component" value="Chromosome"/>
</dbReference>
<reference evidence="3" key="2">
    <citation type="journal article" date="2016" name="Int. J. Syst. Evol. Microbiol.">
        <title>Complete genome sequence and cell structure of Limnochorda pilosa, a Gram-negative spore-former within the phylum Firmicutes.</title>
        <authorList>
            <person name="Watanabe M."/>
            <person name="Kojima H."/>
            <person name="Fukui M."/>
        </authorList>
    </citation>
    <scope>NUCLEOTIDE SEQUENCE [LARGE SCALE GENOMIC DNA]</scope>
    <source>
        <strain evidence="3">HC45</strain>
    </source>
</reference>
<keyword evidence="1" id="KW-0812">Transmembrane</keyword>
<dbReference type="OrthoDB" id="2112909at2"/>
<dbReference type="AlphaFoldDB" id="A0A0K2SJY7"/>
<gene>
    <name evidence="2" type="ORF">LIP_1478</name>
</gene>
<evidence type="ECO:0000313" key="2">
    <source>
        <dbReference type="EMBL" id="BAS27327.1"/>
    </source>
</evidence>
<feature type="transmembrane region" description="Helical" evidence="1">
    <location>
        <begin position="29"/>
        <end position="50"/>
    </location>
</feature>
<protein>
    <submittedName>
        <fullName evidence="2">Uncharacterized protein</fullName>
    </submittedName>
</protein>
<name>A0A0K2SJY7_LIMPI</name>
<organism evidence="2 3">
    <name type="scientific">Limnochorda pilosa</name>
    <dbReference type="NCBI Taxonomy" id="1555112"/>
    <lineage>
        <taxon>Bacteria</taxon>
        <taxon>Bacillati</taxon>
        <taxon>Bacillota</taxon>
        <taxon>Limnochordia</taxon>
        <taxon>Limnochordales</taxon>
        <taxon>Limnochordaceae</taxon>
        <taxon>Limnochorda</taxon>
    </lineage>
</organism>
<keyword evidence="1" id="KW-0472">Membrane</keyword>